<dbReference type="InterPro" id="IPR029063">
    <property type="entry name" value="SAM-dependent_MTases_sf"/>
</dbReference>
<dbReference type="SUPFAM" id="SSF53335">
    <property type="entry name" value="S-adenosyl-L-methionine-dependent methyltransferases"/>
    <property type="match status" value="1"/>
</dbReference>
<sequence length="912" mass="102860">MVLQHASTTQAKLLMAAVGKLLKEDGLAVISTTHVEEGAAFFMSDTGERIPETTFNLHSLLPISETHKFPTRYWTKSQLQEVILDSGLEVVDHVRFTYNTLAHAAKSWRADTKARSFVNLRDVPSSQMFVVRRARKGVFFNMAKPLTPSSPKARLVVMSLLRGGADHSNINASVQEDLRSKVTNLRFADVHDYGGFDPKFESASDPLQQAFDPSFETGQYHIGYYHMCRFYAMQWFHAVRSYEYAMRLDQDVCVTSIADVLSTMREHRADYAYGLYTEVVASRPKFSLWLVVPARGSGGIYAHRWGDAPIQSAVLRTFVNPKKMLHIFMDYSHGSTANEIVNGLWFTSNAKDRACHFDGGKLHIGGAPNDQGKAGAVYRRVPTQPAQPHPEEVEEAEVNEEEGLEDVAPEEEEEAPVEEEAAAEEEEANLREEDLELDLVPEDMREAVEGSLHLKRMLNTGNTAASDPAAKKRKLAEDAPMDAERKALMDRWRMGHDKAVRYVLLAADIADVQALAKTAWRPTPFVPAPQAGGRDGKTVAEQINEKLLLTREISFCSKGEVDFIAAFAHRWNIVAEDKKVMESLNHKDLRHVLEGFDGIRTIEELVDEAAMMMPNEEFERAQDAAPEKPGLLTIGRFNRLELIDPNADALIIGDANLTFAILLAKHREGLGHVGRIVATTFENIEQLRERYDEIDETVKWLESKNCEVLHNVDGTRLAVDPRFQGMENKFGAVYYNFPHAGVVQGFFDGHPFVRWRHENLMHLFFRALRGFVKKGGIVKVSSNSCATGVRYSDIISAAQNSEFVHVETIPLPEWQLRDYLRSYGDRRDKGRRPGEQEIYRNQRANSDMVYAFSYEPTGDNPPKPIIRHPPTKDDMLYSTEGKLKSMNTNAKASRVEEIYQLFLTYVQGIHVG</sequence>
<dbReference type="OrthoDB" id="273345at2759"/>
<dbReference type="EMBL" id="CAJNNV010030603">
    <property type="protein sequence ID" value="CAE8633039.1"/>
    <property type="molecule type" value="Genomic_DNA"/>
</dbReference>
<dbReference type="SUPFAM" id="SSF53448">
    <property type="entry name" value="Nucleotide-diphospho-sugar transferases"/>
    <property type="match status" value="1"/>
</dbReference>
<evidence type="ECO:0000256" key="1">
    <source>
        <dbReference type="SAM" id="Coils"/>
    </source>
</evidence>
<dbReference type="InterPro" id="IPR019446">
    <property type="entry name" value="BMT5-like"/>
</dbReference>
<dbReference type="Proteomes" id="UP000654075">
    <property type="component" value="Unassembled WGS sequence"/>
</dbReference>
<feature type="region of interest" description="Disordered" evidence="2">
    <location>
        <begin position="383"/>
        <end position="431"/>
    </location>
</feature>
<feature type="compositionally biased region" description="Acidic residues" evidence="2">
    <location>
        <begin position="392"/>
        <end position="431"/>
    </location>
</feature>
<feature type="domain" description="25S rRNA (uridine-N(3))-methyltransferase BMT5-like" evidence="3">
    <location>
        <begin position="650"/>
        <end position="819"/>
    </location>
</feature>
<dbReference type="Pfam" id="PF10354">
    <property type="entry name" value="BMT5-like"/>
    <property type="match status" value="1"/>
</dbReference>
<name>A0A813H5M3_POLGL</name>
<protein>
    <recommendedName>
        <fullName evidence="3">25S rRNA (uridine-N(3))-methyltransferase BMT5-like domain-containing protein</fullName>
    </recommendedName>
</protein>
<keyword evidence="5" id="KW-1185">Reference proteome</keyword>
<keyword evidence="1" id="KW-0175">Coiled coil</keyword>
<evidence type="ECO:0000259" key="3">
    <source>
        <dbReference type="Pfam" id="PF10354"/>
    </source>
</evidence>
<evidence type="ECO:0000313" key="5">
    <source>
        <dbReference type="Proteomes" id="UP000654075"/>
    </source>
</evidence>
<dbReference type="InterPro" id="IPR029044">
    <property type="entry name" value="Nucleotide-diphossugar_trans"/>
</dbReference>
<evidence type="ECO:0000256" key="2">
    <source>
        <dbReference type="SAM" id="MobiDB-lite"/>
    </source>
</evidence>
<evidence type="ECO:0000313" key="4">
    <source>
        <dbReference type="EMBL" id="CAE8633039.1"/>
    </source>
</evidence>
<reference evidence="4" key="1">
    <citation type="submission" date="2021-02" db="EMBL/GenBank/DDBJ databases">
        <authorList>
            <person name="Dougan E. K."/>
            <person name="Rhodes N."/>
            <person name="Thang M."/>
            <person name="Chan C."/>
        </authorList>
    </citation>
    <scope>NUCLEOTIDE SEQUENCE</scope>
</reference>
<feature type="coiled-coil region" evidence="1">
    <location>
        <begin position="677"/>
        <end position="704"/>
    </location>
</feature>
<dbReference type="AlphaFoldDB" id="A0A813H5M3"/>
<dbReference type="GO" id="GO:0070042">
    <property type="term" value="F:rRNA (uridine-N3-)-methyltransferase activity"/>
    <property type="evidence" value="ECO:0007669"/>
    <property type="project" value="InterPro"/>
</dbReference>
<dbReference type="Gene3D" id="3.90.550.10">
    <property type="entry name" value="Spore Coat Polysaccharide Biosynthesis Protein SpsA, Chain A"/>
    <property type="match status" value="1"/>
</dbReference>
<organism evidence="4 5">
    <name type="scientific">Polarella glacialis</name>
    <name type="common">Dinoflagellate</name>
    <dbReference type="NCBI Taxonomy" id="89957"/>
    <lineage>
        <taxon>Eukaryota</taxon>
        <taxon>Sar</taxon>
        <taxon>Alveolata</taxon>
        <taxon>Dinophyceae</taxon>
        <taxon>Suessiales</taxon>
        <taxon>Suessiaceae</taxon>
        <taxon>Polarella</taxon>
    </lineage>
</organism>
<dbReference type="GO" id="GO:0070475">
    <property type="term" value="P:rRNA base methylation"/>
    <property type="evidence" value="ECO:0007669"/>
    <property type="project" value="InterPro"/>
</dbReference>
<comment type="caution">
    <text evidence="4">The sequence shown here is derived from an EMBL/GenBank/DDBJ whole genome shotgun (WGS) entry which is preliminary data.</text>
</comment>
<accession>A0A813H5M3</accession>
<proteinExistence type="predicted"/>
<gene>
    <name evidence="4" type="ORF">PGLA1383_LOCUS48953</name>
</gene>